<keyword evidence="8" id="KW-0132">Cell division</keyword>
<proteinExistence type="inferred from homology"/>
<dbReference type="Proteomes" id="UP001556367">
    <property type="component" value="Unassembled WGS sequence"/>
</dbReference>
<organism evidence="17 18">
    <name type="scientific">Hohenbuehelia grisea</name>
    <dbReference type="NCBI Taxonomy" id="104357"/>
    <lineage>
        <taxon>Eukaryota</taxon>
        <taxon>Fungi</taxon>
        <taxon>Dikarya</taxon>
        <taxon>Basidiomycota</taxon>
        <taxon>Agaricomycotina</taxon>
        <taxon>Agaricomycetes</taxon>
        <taxon>Agaricomycetidae</taxon>
        <taxon>Agaricales</taxon>
        <taxon>Pleurotineae</taxon>
        <taxon>Pleurotaceae</taxon>
        <taxon>Hohenbuehelia</taxon>
    </lineage>
</organism>
<comment type="subcellular location">
    <subcellularLocation>
        <location evidence="3">Chromosome</location>
        <location evidence="3">Centromere</location>
        <location evidence="3">Kinetochore</location>
    </subcellularLocation>
    <subcellularLocation>
        <location evidence="2">Cytoplasm</location>
        <location evidence="2">Cytoskeleton</location>
        <location evidence="2">Spindle</location>
    </subcellularLocation>
    <subcellularLocation>
        <location evidence="1">Nucleus</location>
    </subcellularLocation>
</comment>
<evidence type="ECO:0000256" key="4">
    <source>
        <dbReference type="ARBA" id="ARBA00010731"/>
    </source>
</evidence>
<evidence type="ECO:0000256" key="11">
    <source>
        <dbReference type="ARBA" id="ARBA00022838"/>
    </source>
</evidence>
<feature type="region of interest" description="Disordered" evidence="16">
    <location>
        <begin position="461"/>
        <end position="487"/>
    </location>
</feature>
<comment type="caution">
    <text evidence="17">The sequence shown here is derived from an EMBL/GenBank/DDBJ whole genome shotgun (WGS) entry which is preliminary data.</text>
</comment>
<keyword evidence="12" id="KW-0206">Cytoskeleton</keyword>
<feature type="region of interest" description="Disordered" evidence="16">
    <location>
        <begin position="115"/>
        <end position="162"/>
    </location>
</feature>
<evidence type="ECO:0000256" key="9">
    <source>
        <dbReference type="ARBA" id="ARBA00022701"/>
    </source>
</evidence>
<sequence length="655" mass="71838">MSHQPNPDTRRPIQPLPPRWQPRADPSNIIIPGLDNSASVTDQIEQIEQLITIKLQNIDENFSKIHNLLANKLLPAVKRYAVGTEPVREAAQFWTSFYEQAAQIRIPTYEDYSSVNEPFFNDESEGSQPQQSHQDHEDDSTRPTISHAAEDSTTHSDSSFMPSQALFASTPATTHRDRIANPHHSVESQADGPSSIESPLVRLDRELQNFSVNDDGFTPVHPLKAPSFHHHPSDVLLDDSRDTSYLTSPEKGKGREASSLLRNVLQRELHTQGDSSKHAVSPLKVKKVKTPVPKTLNPYLPPDIRPSQWDGLVDLTDPRIATPSRGRYGGNYPATPDRPADEDSFEGLPPGMSPPVMMSPARPPRSMAELGLSKTPKSEAAARITRDLVSGFQRQGEYSSRREYSYAYSANQSAMESSVSTLQSIPSLSRYAPHDTDTSSSLAGESSIESMMRRMGMDYAPTSADLTAPDTPTFEPQHHDQDPLTPDSAVFFAQNDQYVEEVELLHDDPDSDSDSDLDDEINNTAHPSAAFLMASQGRPGSADDSFNSDHSEDSFGDDVEGLQPVNPFAGPIDNGFDDSFDDDSFLQQGVGGETETVFGVPPMQREQMAAARASGQFRVMGEELLEDTVGFTAHGTGPGLANDSPTPANWPPGNR</sequence>
<evidence type="ECO:0000256" key="16">
    <source>
        <dbReference type="SAM" id="MobiDB-lite"/>
    </source>
</evidence>
<keyword evidence="6" id="KW-0158">Chromosome</keyword>
<name>A0ABR3J8N3_9AGAR</name>
<evidence type="ECO:0000313" key="18">
    <source>
        <dbReference type="Proteomes" id="UP001556367"/>
    </source>
</evidence>
<dbReference type="PANTHER" id="PTHR28200:SF1">
    <property type="entry name" value="DASH COMPLEX SUBUNIT ASK1"/>
    <property type="match status" value="1"/>
</dbReference>
<evidence type="ECO:0000256" key="1">
    <source>
        <dbReference type="ARBA" id="ARBA00004123"/>
    </source>
</evidence>
<keyword evidence="15" id="KW-0137">Centromere</keyword>
<evidence type="ECO:0000256" key="10">
    <source>
        <dbReference type="ARBA" id="ARBA00022776"/>
    </source>
</evidence>
<evidence type="ECO:0000256" key="6">
    <source>
        <dbReference type="ARBA" id="ARBA00022454"/>
    </source>
</evidence>
<feature type="region of interest" description="Disordered" evidence="16">
    <location>
        <begin position="632"/>
        <end position="655"/>
    </location>
</feature>
<dbReference type="PANTHER" id="PTHR28200">
    <property type="entry name" value="DASH COMPLEX SUBUNIT ASK1"/>
    <property type="match status" value="1"/>
</dbReference>
<feature type="region of interest" description="Disordered" evidence="16">
    <location>
        <begin position="231"/>
        <end position="258"/>
    </location>
</feature>
<evidence type="ECO:0000256" key="12">
    <source>
        <dbReference type="ARBA" id="ARBA00023212"/>
    </source>
</evidence>
<gene>
    <name evidence="17" type="ORF">HGRIS_008581</name>
</gene>
<evidence type="ECO:0000256" key="13">
    <source>
        <dbReference type="ARBA" id="ARBA00023242"/>
    </source>
</evidence>
<protein>
    <recommendedName>
        <fullName evidence="5">DASH complex subunit ASK1</fullName>
    </recommendedName>
</protein>
<evidence type="ECO:0000256" key="15">
    <source>
        <dbReference type="ARBA" id="ARBA00023328"/>
    </source>
</evidence>
<reference evidence="18" key="1">
    <citation type="submission" date="2024-06" db="EMBL/GenBank/DDBJ databases">
        <title>Multi-omics analyses provide insights into the biosynthesis of the anticancer antibiotic pleurotin in Hohenbuehelia grisea.</title>
        <authorList>
            <person name="Weaver J.A."/>
            <person name="Alberti F."/>
        </authorList>
    </citation>
    <scope>NUCLEOTIDE SEQUENCE [LARGE SCALE GENOMIC DNA]</scope>
    <source>
        <strain evidence="18">T-177</strain>
    </source>
</reference>
<feature type="region of interest" description="Disordered" evidence="16">
    <location>
        <begin position="318"/>
        <end position="381"/>
    </location>
</feature>
<feature type="compositionally biased region" description="Acidic residues" evidence="16">
    <location>
        <begin position="509"/>
        <end position="521"/>
    </location>
</feature>
<evidence type="ECO:0000256" key="2">
    <source>
        <dbReference type="ARBA" id="ARBA00004186"/>
    </source>
</evidence>
<keyword evidence="18" id="KW-1185">Reference proteome</keyword>
<keyword evidence="7" id="KW-0963">Cytoplasm</keyword>
<evidence type="ECO:0000256" key="7">
    <source>
        <dbReference type="ARBA" id="ARBA00022490"/>
    </source>
</evidence>
<evidence type="ECO:0000256" key="14">
    <source>
        <dbReference type="ARBA" id="ARBA00023306"/>
    </source>
</evidence>
<evidence type="ECO:0000256" key="5">
    <source>
        <dbReference type="ARBA" id="ARBA00014520"/>
    </source>
</evidence>
<evidence type="ECO:0000256" key="8">
    <source>
        <dbReference type="ARBA" id="ARBA00022618"/>
    </source>
</evidence>
<keyword evidence="13" id="KW-0539">Nucleus</keyword>
<feature type="region of interest" description="Disordered" evidence="16">
    <location>
        <begin position="1"/>
        <end position="28"/>
    </location>
</feature>
<keyword evidence="9" id="KW-0493">Microtubule</keyword>
<dbReference type="EMBL" id="JASNQZ010000011">
    <property type="protein sequence ID" value="KAL0951927.1"/>
    <property type="molecule type" value="Genomic_DNA"/>
</dbReference>
<evidence type="ECO:0000256" key="3">
    <source>
        <dbReference type="ARBA" id="ARBA00004629"/>
    </source>
</evidence>
<dbReference type="InterPro" id="IPR013964">
    <property type="entry name" value="DASH_Ask1"/>
</dbReference>
<feature type="region of interest" description="Disordered" evidence="16">
    <location>
        <begin position="506"/>
        <end position="582"/>
    </location>
</feature>
<comment type="similarity">
    <text evidence="4">Belongs to the DASH complex ASK1 family.</text>
</comment>
<evidence type="ECO:0000313" key="17">
    <source>
        <dbReference type="EMBL" id="KAL0951927.1"/>
    </source>
</evidence>
<accession>A0ABR3J8N3</accession>
<keyword evidence="14" id="KW-0131">Cell cycle</keyword>
<dbReference type="Pfam" id="PF08655">
    <property type="entry name" value="DASH_Ask1"/>
    <property type="match status" value="1"/>
</dbReference>
<keyword evidence="11" id="KW-0995">Kinetochore</keyword>
<keyword evidence="10" id="KW-0498">Mitosis</keyword>